<evidence type="ECO:0000313" key="3">
    <source>
        <dbReference type="Proteomes" id="UP001195483"/>
    </source>
</evidence>
<keyword evidence="1" id="KW-0812">Transmembrane</keyword>
<feature type="transmembrane region" description="Helical" evidence="1">
    <location>
        <begin position="117"/>
        <end position="138"/>
    </location>
</feature>
<keyword evidence="3" id="KW-1185">Reference proteome</keyword>
<evidence type="ECO:0000313" key="2">
    <source>
        <dbReference type="EMBL" id="KAK3596744.1"/>
    </source>
</evidence>
<keyword evidence="1" id="KW-1133">Transmembrane helix</keyword>
<name>A0AAE0W0L9_9BIVA</name>
<gene>
    <name evidence="2" type="ORF">CHS0354_036368</name>
</gene>
<organism evidence="2 3">
    <name type="scientific">Potamilus streckersoni</name>
    <dbReference type="NCBI Taxonomy" id="2493646"/>
    <lineage>
        <taxon>Eukaryota</taxon>
        <taxon>Metazoa</taxon>
        <taxon>Spiralia</taxon>
        <taxon>Lophotrochozoa</taxon>
        <taxon>Mollusca</taxon>
        <taxon>Bivalvia</taxon>
        <taxon>Autobranchia</taxon>
        <taxon>Heteroconchia</taxon>
        <taxon>Palaeoheterodonta</taxon>
        <taxon>Unionida</taxon>
        <taxon>Unionoidea</taxon>
        <taxon>Unionidae</taxon>
        <taxon>Ambleminae</taxon>
        <taxon>Lampsilini</taxon>
        <taxon>Potamilus</taxon>
    </lineage>
</organism>
<dbReference type="EMBL" id="JAEAOA010002129">
    <property type="protein sequence ID" value="KAK3596744.1"/>
    <property type="molecule type" value="Genomic_DNA"/>
</dbReference>
<reference evidence="2" key="2">
    <citation type="journal article" date="2021" name="Genome Biol. Evol.">
        <title>Developing a high-quality reference genome for a parasitic bivalve with doubly uniparental inheritance (Bivalvia: Unionida).</title>
        <authorList>
            <person name="Smith C.H."/>
        </authorList>
    </citation>
    <scope>NUCLEOTIDE SEQUENCE</scope>
    <source>
        <strain evidence="2">CHS0354</strain>
        <tissue evidence="2">Mantle</tissue>
    </source>
</reference>
<evidence type="ECO:0000256" key="1">
    <source>
        <dbReference type="SAM" id="Phobius"/>
    </source>
</evidence>
<dbReference type="Proteomes" id="UP001195483">
    <property type="component" value="Unassembled WGS sequence"/>
</dbReference>
<keyword evidence="1" id="KW-0472">Membrane</keyword>
<comment type="caution">
    <text evidence="2">The sequence shown here is derived from an EMBL/GenBank/DDBJ whole genome shotgun (WGS) entry which is preliminary data.</text>
</comment>
<proteinExistence type="predicted"/>
<reference evidence="2" key="3">
    <citation type="submission" date="2023-05" db="EMBL/GenBank/DDBJ databases">
        <authorList>
            <person name="Smith C.H."/>
        </authorList>
    </citation>
    <scope>NUCLEOTIDE SEQUENCE</scope>
    <source>
        <strain evidence="2">CHS0354</strain>
        <tissue evidence="2">Mantle</tissue>
    </source>
</reference>
<sequence length="237" mass="27317">MIFAALNQKDYSSQAQTVTHPTISSISLPEYLGKKSGTSLPDVSKAVSIITEWQRLNFNITGENNSSYVSREKNQSKTRRRRYEYEDTYDWDQSGLDYDIPKKENLMDKIVKNWQKVALKCIFLFCFLTTLICCCVGVCRKCFQHCWRSCLSHVRYYCDLFRCGDPGGSSGVKLLARAAWLSSVQRIMRHEKQLTGKQYDSDIAASLRMLPGLSNRKYLEEQFVYALKLLLTRIQVG</sequence>
<dbReference type="AlphaFoldDB" id="A0AAE0W0L9"/>
<protein>
    <submittedName>
        <fullName evidence="2">Uncharacterized protein</fullName>
    </submittedName>
</protein>
<accession>A0AAE0W0L9</accession>
<reference evidence="2" key="1">
    <citation type="journal article" date="2021" name="Genome Biol. Evol.">
        <title>A High-Quality Reference Genome for a Parasitic Bivalve with Doubly Uniparental Inheritance (Bivalvia: Unionida).</title>
        <authorList>
            <person name="Smith C.H."/>
        </authorList>
    </citation>
    <scope>NUCLEOTIDE SEQUENCE</scope>
    <source>
        <strain evidence="2">CHS0354</strain>
    </source>
</reference>